<protein>
    <recommendedName>
        <fullName evidence="4">RING-type domain-containing protein</fullName>
    </recommendedName>
</protein>
<dbReference type="InterPro" id="IPR047126">
    <property type="entry name" value="RNF141-like"/>
</dbReference>
<dbReference type="PROSITE" id="PS50089">
    <property type="entry name" value="ZF_RING_2"/>
    <property type="match status" value="1"/>
</dbReference>
<dbReference type="PANTHER" id="PTHR12109:SF5">
    <property type="entry name" value="RING-TYPE DOMAIN-CONTAINING PROTEIN"/>
    <property type="match status" value="1"/>
</dbReference>
<dbReference type="GO" id="GO:0008270">
    <property type="term" value="F:zinc ion binding"/>
    <property type="evidence" value="ECO:0007669"/>
    <property type="project" value="UniProtKB-KW"/>
</dbReference>
<dbReference type="PANTHER" id="PTHR12109">
    <property type="entry name" value="RING FINGER PROTEIN 141-RELATED"/>
    <property type="match status" value="1"/>
</dbReference>
<feature type="compositionally biased region" description="Polar residues" evidence="2">
    <location>
        <begin position="1"/>
        <end position="14"/>
    </location>
</feature>
<feature type="domain" description="RING-type" evidence="4">
    <location>
        <begin position="428"/>
        <end position="467"/>
    </location>
</feature>
<dbReference type="EMBL" id="CAJJDN010000036">
    <property type="protein sequence ID" value="CAD8077321.1"/>
    <property type="molecule type" value="Genomic_DNA"/>
</dbReference>
<feature type="transmembrane region" description="Helical" evidence="3">
    <location>
        <begin position="69"/>
        <end position="87"/>
    </location>
</feature>
<dbReference type="AlphaFoldDB" id="A0A8S1MG39"/>
<feature type="transmembrane region" description="Helical" evidence="3">
    <location>
        <begin position="189"/>
        <end position="216"/>
    </location>
</feature>
<evidence type="ECO:0000256" key="1">
    <source>
        <dbReference type="PROSITE-ProRule" id="PRU00175"/>
    </source>
</evidence>
<sequence>MNQLQFSQAQSPRESNFDFEEQPQLQEQRITENKLSSSIFNNMKILAAVYQILLILFNSYVVFDSSSKLSLLYITILHFLQVVRLAIHNYNNILNDHNCCLEIFWGILSISYYSCFLFFLENSNFPIQYPMIIYFVFTLSWFIFIAQAYRQNKNEKNIASLFTVFFKLLIIGQLMLINFRQINWLKWDWIYVFVIFWAFLTFAIILQIIFIFDFIVKLISILQENDLLNKQTLTYQIIGSLWMNLFILSFSGLLTFTIVSYSIFLSTGRNPFNSMPITLCIFYSLLFTIYTCYFRRTLKYFKILKLVNFQFPFKLRQKKIIKMKLQLVNKDFNLVLQVLKGEIVLSKIKMRFLQNYLSFQYNNLLSKIKLSQTYFQPYELGEYQQSQKQIPQLNQIKQVKRNKTDIDQPKLSNQNSLTEYKAEKDQNCFNCCQNDSCAVYMPCGHGGLCIKCATEWFTEKQECLICRKPVESVVKVIESNSNTVQIVDVVAF</sequence>
<gene>
    <name evidence="5" type="ORF">PSON_ATCC_30995.1.T0360070</name>
</gene>
<organism evidence="5 6">
    <name type="scientific">Paramecium sonneborni</name>
    <dbReference type="NCBI Taxonomy" id="65129"/>
    <lineage>
        <taxon>Eukaryota</taxon>
        <taxon>Sar</taxon>
        <taxon>Alveolata</taxon>
        <taxon>Ciliophora</taxon>
        <taxon>Intramacronucleata</taxon>
        <taxon>Oligohymenophorea</taxon>
        <taxon>Peniculida</taxon>
        <taxon>Parameciidae</taxon>
        <taxon>Paramecium</taxon>
    </lineage>
</organism>
<keyword evidence="3" id="KW-0472">Membrane</keyword>
<dbReference type="Pfam" id="PF13920">
    <property type="entry name" value="zf-C3HC4_3"/>
    <property type="match status" value="1"/>
</dbReference>
<evidence type="ECO:0000313" key="6">
    <source>
        <dbReference type="Proteomes" id="UP000692954"/>
    </source>
</evidence>
<feature type="transmembrane region" description="Helical" evidence="3">
    <location>
        <begin position="45"/>
        <end position="63"/>
    </location>
</feature>
<dbReference type="Proteomes" id="UP000692954">
    <property type="component" value="Unassembled WGS sequence"/>
</dbReference>
<feature type="region of interest" description="Disordered" evidence="2">
    <location>
        <begin position="1"/>
        <end position="21"/>
    </location>
</feature>
<feature type="transmembrane region" description="Helical" evidence="3">
    <location>
        <begin position="99"/>
        <end position="120"/>
    </location>
</feature>
<keyword evidence="1" id="KW-0863">Zinc-finger</keyword>
<feature type="transmembrane region" description="Helical" evidence="3">
    <location>
        <begin position="275"/>
        <end position="294"/>
    </location>
</feature>
<keyword evidence="3" id="KW-1133">Transmembrane helix</keyword>
<evidence type="ECO:0000259" key="4">
    <source>
        <dbReference type="PROSITE" id="PS50089"/>
    </source>
</evidence>
<keyword evidence="6" id="KW-1185">Reference proteome</keyword>
<keyword evidence="3" id="KW-0812">Transmembrane</keyword>
<keyword evidence="1" id="KW-0479">Metal-binding</keyword>
<dbReference type="OrthoDB" id="303146at2759"/>
<name>A0A8S1MG39_9CILI</name>
<feature type="transmembrane region" description="Helical" evidence="3">
    <location>
        <begin position="158"/>
        <end position="177"/>
    </location>
</feature>
<reference evidence="5" key="1">
    <citation type="submission" date="2021-01" db="EMBL/GenBank/DDBJ databases">
        <authorList>
            <consortium name="Genoscope - CEA"/>
            <person name="William W."/>
        </authorList>
    </citation>
    <scope>NUCLEOTIDE SEQUENCE</scope>
</reference>
<proteinExistence type="predicted"/>
<accession>A0A8S1MG39</accession>
<dbReference type="InterPro" id="IPR001841">
    <property type="entry name" value="Znf_RING"/>
</dbReference>
<evidence type="ECO:0000313" key="5">
    <source>
        <dbReference type="EMBL" id="CAD8077321.1"/>
    </source>
</evidence>
<evidence type="ECO:0000256" key="3">
    <source>
        <dbReference type="SAM" id="Phobius"/>
    </source>
</evidence>
<keyword evidence="1" id="KW-0862">Zinc</keyword>
<feature type="transmembrane region" description="Helical" evidence="3">
    <location>
        <begin position="237"/>
        <end position="263"/>
    </location>
</feature>
<comment type="caution">
    <text evidence="5">The sequence shown here is derived from an EMBL/GenBank/DDBJ whole genome shotgun (WGS) entry which is preliminary data.</text>
</comment>
<evidence type="ECO:0000256" key="2">
    <source>
        <dbReference type="SAM" id="MobiDB-lite"/>
    </source>
</evidence>
<feature type="transmembrane region" description="Helical" evidence="3">
    <location>
        <begin position="126"/>
        <end position="146"/>
    </location>
</feature>